<evidence type="ECO:0000256" key="1">
    <source>
        <dbReference type="SAM" id="MobiDB-lite"/>
    </source>
</evidence>
<organism evidence="3 4">
    <name type="scientific">Intestinimonas massiliensis</name>
    <name type="common">ex Afouda et al. 2020</name>
    <dbReference type="NCBI Taxonomy" id="1673721"/>
    <lineage>
        <taxon>Bacteria</taxon>
        <taxon>Bacillati</taxon>
        <taxon>Bacillota</taxon>
        <taxon>Clostridia</taxon>
        <taxon>Eubacteriales</taxon>
        <taxon>Intestinimonas</taxon>
    </lineage>
</organism>
<protein>
    <submittedName>
        <fullName evidence="3">PH domain-containing protein</fullName>
    </submittedName>
</protein>
<evidence type="ECO:0000259" key="2">
    <source>
        <dbReference type="Pfam" id="PF03703"/>
    </source>
</evidence>
<evidence type="ECO:0000313" key="3">
    <source>
        <dbReference type="EMBL" id="MCG4526466.1"/>
    </source>
</evidence>
<name>A0ABS9M6T3_9FIRM</name>
<reference evidence="3 4" key="1">
    <citation type="submission" date="2022-01" db="EMBL/GenBank/DDBJ databases">
        <title>Collection of gut derived symbiotic bacterial strains cultured from healthy donors.</title>
        <authorList>
            <person name="Lin H."/>
            <person name="Kohout C."/>
            <person name="Waligurski E."/>
            <person name="Pamer E.G."/>
        </authorList>
    </citation>
    <scope>NUCLEOTIDE SEQUENCE [LARGE SCALE GENOMIC DNA]</scope>
    <source>
        <strain evidence="3 4">DFI.3.7</strain>
    </source>
</reference>
<dbReference type="InterPro" id="IPR005182">
    <property type="entry name" value="YdbS-like_PH"/>
</dbReference>
<dbReference type="RefSeq" id="WP_177692741.1">
    <property type="nucleotide sequence ID" value="NZ_JAKNJB010000006.1"/>
</dbReference>
<dbReference type="Proteomes" id="UP001200313">
    <property type="component" value="Unassembled WGS sequence"/>
</dbReference>
<feature type="compositionally biased region" description="Acidic residues" evidence="1">
    <location>
        <begin position="115"/>
        <end position="128"/>
    </location>
</feature>
<comment type="caution">
    <text evidence="3">The sequence shown here is derived from an EMBL/GenBank/DDBJ whole genome shotgun (WGS) entry which is preliminary data.</text>
</comment>
<proteinExistence type="predicted"/>
<dbReference type="EMBL" id="JAKNJB010000006">
    <property type="protein sequence ID" value="MCG4526466.1"/>
    <property type="molecule type" value="Genomic_DNA"/>
</dbReference>
<evidence type="ECO:0000313" key="4">
    <source>
        <dbReference type="Proteomes" id="UP001200313"/>
    </source>
</evidence>
<feature type="domain" description="YdbS-like PH" evidence="2">
    <location>
        <begin position="33"/>
        <end position="97"/>
    </location>
</feature>
<gene>
    <name evidence="3" type="ORF">L0P79_05160</name>
</gene>
<accession>A0ABS9M6T3</accession>
<keyword evidence="4" id="KW-1185">Reference proteome</keyword>
<feature type="region of interest" description="Disordered" evidence="1">
    <location>
        <begin position="109"/>
        <end position="128"/>
    </location>
</feature>
<sequence>MENMLWKDRKRHLGLPLSFTKYSLSGGEAPRIFRETGLFNLKEEEVLLYRVRDITLARSFIQRIFGVGTISLHSSDKTTPTLDLVNIARPKDVKELIFSKVEQAKNSRRMRTTELLDDPEDLGDELDS</sequence>
<dbReference type="Pfam" id="PF03703">
    <property type="entry name" value="bPH_2"/>
    <property type="match status" value="1"/>
</dbReference>